<dbReference type="EMBL" id="JBBMEW010000084">
    <property type="protein sequence ID" value="MEQ2529758.1"/>
    <property type="molecule type" value="Genomic_DNA"/>
</dbReference>
<gene>
    <name evidence="1" type="ORF">WMO40_24150</name>
</gene>
<keyword evidence="2" id="KW-1185">Reference proteome</keyword>
<evidence type="ECO:0000313" key="2">
    <source>
        <dbReference type="Proteomes" id="UP001439875"/>
    </source>
</evidence>
<comment type="caution">
    <text evidence="1">The sequence shown here is derived from an EMBL/GenBank/DDBJ whole genome shotgun (WGS) entry which is preliminary data.</text>
</comment>
<sequence length="49" mass="5920">MDHVINSLREWIYVFEEPDSEGWVDEKAIKCIENAIKELNKYYKQSEVE</sequence>
<name>A0ACC6SI92_9BACI</name>
<organism evidence="1 2">
    <name type="scientific">Robertmurraya yapensis</name>
    <name type="common">ex Hitch et al 2024</name>
    <dbReference type="NCBI Taxonomy" id="3133160"/>
    <lineage>
        <taxon>Bacteria</taxon>
        <taxon>Bacillati</taxon>
        <taxon>Bacillota</taxon>
        <taxon>Bacilli</taxon>
        <taxon>Bacillales</taxon>
        <taxon>Bacillaceae</taxon>
        <taxon>Robertmurraya</taxon>
    </lineage>
</organism>
<dbReference type="Proteomes" id="UP001439875">
    <property type="component" value="Unassembled WGS sequence"/>
</dbReference>
<reference evidence="1" key="1">
    <citation type="submission" date="2024-03" db="EMBL/GenBank/DDBJ databases">
        <title>Human intestinal bacterial collection.</title>
        <authorList>
            <person name="Pauvert C."/>
            <person name="Hitch T.C.A."/>
            <person name="Clavel T."/>
        </authorList>
    </citation>
    <scope>NUCLEOTIDE SEQUENCE</scope>
    <source>
        <strain evidence="1">CLA-AA-H227</strain>
    </source>
</reference>
<accession>A0ACC6SI92</accession>
<protein>
    <submittedName>
        <fullName evidence="1">Uncharacterized protein</fullName>
    </submittedName>
</protein>
<proteinExistence type="predicted"/>
<evidence type="ECO:0000313" key="1">
    <source>
        <dbReference type="EMBL" id="MEQ2529758.1"/>
    </source>
</evidence>